<name>A0A644VQT2_9ZZZZ</name>
<protein>
    <submittedName>
        <fullName evidence="1">Uncharacterized protein</fullName>
    </submittedName>
</protein>
<dbReference type="AlphaFoldDB" id="A0A644VQT2"/>
<sequence>MYMDTLVWSMELPPEKGTWYTAVDYVVNDLGIFAKTELRSKKSGAAAQLWGFRAGKNKVKGTDYLAQIQGRQALLWEKITEVIPGDQQITVFGNRQTEIVIFCSPENFSDVTDLIGQMTKTQPVERGPSQKAAGWLCWEQDEDWEAGESLEAMVEAERNGGGRFIEDDILAETVLR</sequence>
<gene>
    <name evidence="1" type="ORF">SDC9_39921</name>
</gene>
<evidence type="ECO:0000313" key="1">
    <source>
        <dbReference type="EMBL" id="MPL93774.1"/>
    </source>
</evidence>
<proteinExistence type="predicted"/>
<dbReference type="EMBL" id="VSSQ01000402">
    <property type="protein sequence ID" value="MPL93774.1"/>
    <property type="molecule type" value="Genomic_DNA"/>
</dbReference>
<reference evidence="1" key="1">
    <citation type="submission" date="2019-08" db="EMBL/GenBank/DDBJ databases">
        <authorList>
            <person name="Kucharzyk K."/>
            <person name="Murdoch R.W."/>
            <person name="Higgins S."/>
            <person name="Loffler F."/>
        </authorList>
    </citation>
    <scope>NUCLEOTIDE SEQUENCE</scope>
</reference>
<accession>A0A644VQT2</accession>
<organism evidence="1">
    <name type="scientific">bioreactor metagenome</name>
    <dbReference type="NCBI Taxonomy" id="1076179"/>
    <lineage>
        <taxon>unclassified sequences</taxon>
        <taxon>metagenomes</taxon>
        <taxon>ecological metagenomes</taxon>
    </lineage>
</organism>
<comment type="caution">
    <text evidence="1">The sequence shown here is derived from an EMBL/GenBank/DDBJ whole genome shotgun (WGS) entry which is preliminary data.</text>
</comment>